<dbReference type="NCBIfam" id="TIGR01517">
    <property type="entry name" value="ATPase-IIB_Ca"/>
    <property type="match status" value="1"/>
</dbReference>
<dbReference type="GO" id="GO:0012505">
    <property type="term" value="C:endomembrane system"/>
    <property type="evidence" value="ECO:0007669"/>
    <property type="project" value="UniProtKB-SubCell"/>
</dbReference>
<keyword evidence="23" id="KW-1185">Reference proteome</keyword>
<dbReference type="FunFam" id="3.40.1110.10:FF:000013">
    <property type="entry name" value="Calcium-transporting ATPase"/>
    <property type="match status" value="1"/>
</dbReference>
<evidence type="ECO:0000256" key="9">
    <source>
        <dbReference type="ARBA" id="ARBA00022840"/>
    </source>
</evidence>
<dbReference type="SFLD" id="SFLDS00003">
    <property type="entry name" value="Haloacid_Dehalogenase"/>
    <property type="match status" value="1"/>
</dbReference>
<dbReference type="GO" id="GO:0005886">
    <property type="term" value="C:plasma membrane"/>
    <property type="evidence" value="ECO:0007669"/>
    <property type="project" value="TreeGrafter"/>
</dbReference>
<dbReference type="FunFam" id="2.70.150.10:FF:000006">
    <property type="entry name" value="Calcium-transporting ATPase"/>
    <property type="match status" value="1"/>
</dbReference>
<dbReference type="Gramene" id="OMERI02G06690.1">
    <property type="protein sequence ID" value="OMERI02G06690.1"/>
    <property type="gene ID" value="OMERI02G06690"/>
</dbReference>
<dbReference type="InterPro" id="IPR024750">
    <property type="entry name" value="Ca_ATPase_N_dom"/>
</dbReference>
<evidence type="ECO:0000313" key="23">
    <source>
        <dbReference type="Proteomes" id="UP000008021"/>
    </source>
</evidence>
<keyword evidence="10" id="KW-0460">Magnesium</keyword>
<dbReference type="GO" id="GO:0005388">
    <property type="term" value="F:P-type calcium transporter activity"/>
    <property type="evidence" value="ECO:0007669"/>
    <property type="project" value="UniProtKB-EC"/>
</dbReference>
<evidence type="ECO:0000256" key="12">
    <source>
        <dbReference type="ARBA" id="ARBA00022967"/>
    </source>
</evidence>
<dbReference type="InterPro" id="IPR036412">
    <property type="entry name" value="HAD-like_sf"/>
</dbReference>
<evidence type="ECO:0000256" key="4">
    <source>
        <dbReference type="ARBA" id="ARBA00022568"/>
    </source>
</evidence>
<evidence type="ECO:0000313" key="22">
    <source>
        <dbReference type="EnsemblPlants" id="OMERI02G06690.1"/>
    </source>
</evidence>
<evidence type="ECO:0000259" key="20">
    <source>
        <dbReference type="Pfam" id="PF00689"/>
    </source>
</evidence>
<keyword evidence="9 17" id="KW-0067">ATP-binding</keyword>
<evidence type="ECO:0000256" key="17">
    <source>
        <dbReference type="RuleBase" id="RU361146"/>
    </source>
</evidence>
<dbReference type="GO" id="GO:0016887">
    <property type="term" value="F:ATP hydrolysis activity"/>
    <property type="evidence" value="ECO:0007669"/>
    <property type="project" value="InterPro"/>
</dbReference>
<reference evidence="22" key="2">
    <citation type="submission" date="2018-05" db="EMBL/GenBank/DDBJ databases">
        <title>OmerRS3 (Oryza meridionalis Reference Sequence Version 3).</title>
        <authorList>
            <person name="Zhang J."/>
            <person name="Kudrna D."/>
            <person name="Lee S."/>
            <person name="Talag J."/>
            <person name="Welchert J."/>
            <person name="Wing R.A."/>
        </authorList>
    </citation>
    <scope>NUCLEOTIDE SEQUENCE [LARGE SCALE GENOMIC DNA]</scope>
    <source>
        <strain evidence="22">cv. OR44</strain>
    </source>
</reference>
<dbReference type="FunFam" id="1.20.5.170:FF:000029">
    <property type="entry name" value="Calcium-transporting ATPase"/>
    <property type="match status" value="1"/>
</dbReference>
<dbReference type="GO" id="GO:0005524">
    <property type="term" value="F:ATP binding"/>
    <property type="evidence" value="ECO:0007669"/>
    <property type="project" value="UniProtKB-KW"/>
</dbReference>
<feature type="transmembrane region" description="Helical" evidence="17">
    <location>
        <begin position="567"/>
        <end position="593"/>
    </location>
</feature>
<dbReference type="Pfam" id="PF00122">
    <property type="entry name" value="E1-E2_ATPase"/>
    <property type="match status" value="1"/>
</dbReference>
<feature type="domain" description="P-type ATPase A" evidence="19">
    <location>
        <begin position="397"/>
        <end position="495"/>
    </location>
</feature>
<dbReference type="InterPro" id="IPR018303">
    <property type="entry name" value="ATPase_P-typ_P_site"/>
</dbReference>
<dbReference type="EC" id="7.2.2.10" evidence="17"/>
<evidence type="ECO:0000256" key="5">
    <source>
        <dbReference type="ARBA" id="ARBA00022692"/>
    </source>
</evidence>
<feature type="transmembrane region" description="Helical" evidence="17">
    <location>
        <begin position="1019"/>
        <end position="1038"/>
    </location>
</feature>
<evidence type="ECO:0000256" key="16">
    <source>
        <dbReference type="ARBA" id="ARBA00048694"/>
    </source>
</evidence>
<evidence type="ECO:0000256" key="2">
    <source>
        <dbReference type="ARBA" id="ARBA00006124"/>
    </source>
</evidence>
<dbReference type="InterPro" id="IPR044492">
    <property type="entry name" value="P_typ_ATPase_HD_dom"/>
</dbReference>
<dbReference type="InterPro" id="IPR001757">
    <property type="entry name" value="P_typ_ATPase"/>
</dbReference>
<organism evidence="22">
    <name type="scientific">Oryza meridionalis</name>
    <dbReference type="NCBI Taxonomy" id="40149"/>
    <lineage>
        <taxon>Eukaryota</taxon>
        <taxon>Viridiplantae</taxon>
        <taxon>Streptophyta</taxon>
        <taxon>Embryophyta</taxon>
        <taxon>Tracheophyta</taxon>
        <taxon>Spermatophyta</taxon>
        <taxon>Magnoliopsida</taxon>
        <taxon>Liliopsida</taxon>
        <taxon>Poales</taxon>
        <taxon>Poaceae</taxon>
        <taxon>BOP clade</taxon>
        <taxon>Oryzoideae</taxon>
        <taxon>Oryzeae</taxon>
        <taxon>Oryzinae</taxon>
        <taxon>Oryza</taxon>
    </lineage>
</organism>
<evidence type="ECO:0000259" key="21">
    <source>
        <dbReference type="Pfam" id="PF12515"/>
    </source>
</evidence>
<feature type="transmembrane region" description="Helical" evidence="17">
    <location>
        <begin position="1059"/>
        <end position="1078"/>
    </location>
</feature>
<keyword evidence="5 17" id="KW-0812">Transmembrane</keyword>
<feature type="compositionally biased region" description="Basic and acidic residues" evidence="18">
    <location>
        <begin position="131"/>
        <end position="141"/>
    </location>
</feature>
<evidence type="ECO:0000259" key="19">
    <source>
        <dbReference type="Pfam" id="PF00122"/>
    </source>
</evidence>
<dbReference type="SFLD" id="SFLDG00002">
    <property type="entry name" value="C1.7:_P-type_atpase_like"/>
    <property type="match status" value="1"/>
</dbReference>
<feature type="transmembrane region" description="Helical" evidence="17">
    <location>
        <begin position="513"/>
        <end position="537"/>
    </location>
</feature>
<dbReference type="PANTHER" id="PTHR24093">
    <property type="entry name" value="CATION TRANSPORTING ATPASE"/>
    <property type="match status" value="1"/>
</dbReference>
<dbReference type="Pfam" id="PF13246">
    <property type="entry name" value="Cation_ATPase"/>
    <property type="match status" value="1"/>
</dbReference>
<dbReference type="InterPro" id="IPR006068">
    <property type="entry name" value="ATPase_P-typ_cation-transptr_C"/>
</dbReference>
<comment type="catalytic activity">
    <reaction evidence="16 17">
        <text>Ca(2+)(in) + ATP + H2O = Ca(2+)(out) + ADP + phosphate + H(+)</text>
        <dbReference type="Rhea" id="RHEA:18105"/>
        <dbReference type="ChEBI" id="CHEBI:15377"/>
        <dbReference type="ChEBI" id="CHEBI:15378"/>
        <dbReference type="ChEBI" id="CHEBI:29108"/>
        <dbReference type="ChEBI" id="CHEBI:30616"/>
        <dbReference type="ChEBI" id="CHEBI:43474"/>
        <dbReference type="ChEBI" id="CHEBI:456216"/>
        <dbReference type="EC" id="7.2.2.10"/>
    </reaction>
</comment>
<dbReference type="GO" id="GO:0005516">
    <property type="term" value="F:calmodulin binding"/>
    <property type="evidence" value="ECO:0007669"/>
    <property type="project" value="UniProtKB-KW"/>
</dbReference>
<evidence type="ECO:0000256" key="10">
    <source>
        <dbReference type="ARBA" id="ARBA00022842"/>
    </source>
</evidence>
<keyword evidence="11" id="KW-0112">Calmodulin-binding</keyword>
<evidence type="ECO:0000256" key="6">
    <source>
        <dbReference type="ARBA" id="ARBA00022723"/>
    </source>
</evidence>
<name>A0A0E0CGI8_9ORYZ</name>
<feature type="domain" description="Cation-transporting P-type ATPase C-terminal" evidence="20">
    <location>
        <begin position="1012"/>
        <end position="1175"/>
    </location>
</feature>
<feature type="transmembrane region" description="Helical" evidence="17">
    <location>
        <begin position="359"/>
        <end position="379"/>
    </location>
</feature>
<evidence type="ECO:0000256" key="18">
    <source>
        <dbReference type="SAM" id="MobiDB-lite"/>
    </source>
</evidence>
<evidence type="ECO:0000256" key="14">
    <source>
        <dbReference type="ARBA" id="ARBA00023065"/>
    </source>
</evidence>
<dbReference type="PANTHER" id="PTHR24093:SF521">
    <property type="entry name" value="CALCIUM-TRANSPORTING ATPASE"/>
    <property type="match status" value="1"/>
</dbReference>
<evidence type="ECO:0000256" key="7">
    <source>
        <dbReference type="ARBA" id="ARBA00022741"/>
    </source>
</evidence>
<dbReference type="PRINTS" id="PR00119">
    <property type="entry name" value="CATATPASE"/>
</dbReference>
<evidence type="ECO:0000256" key="13">
    <source>
        <dbReference type="ARBA" id="ARBA00022989"/>
    </source>
</evidence>
<dbReference type="FunFam" id="1.20.1110.10:FF:000039">
    <property type="entry name" value="Calcium-transporting ATPase"/>
    <property type="match status" value="1"/>
</dbReference>
<evidence type="ECO:0000256" key="15">
    <source>
        <dbReference type="ARBA" id="ARBA00023136"/>
    </source>
</evidence>
<feature type="region of interest" description="Disordered" evidence="18">
    <location>
        <begin position="69"/>
        <end position="157"/>
    </location>
</feature>
<dbReference type="Gene3D" id="1.20.1110.10">
    <property type="entry name" value="Calcium-transporting ATPase, transmembrane domain"/>
    <property type="match status" value="3"/>
</dbReference>
<dbReference type="FunFam" id="1.20.1110.10:FF:000097">
    <property type="entry name" value="Calcium-transporting ATPase 9 plasma membrane-type"/>
    <property type="match status" value="1"/>
</dbReference>
<dbReference type="InterPro" id="IPR023299">
    <property type="entry name" value="ATPase_P-typ_cyto_dom_N"/>
</dbReference>
<keyword evidence="15 17" id="KW-0472">Membrane</keyword>
<comment type="function">
    <text evidence="17">Catalyzes the hydrolysis of ATP coupled with the transport of calcium.</text>
</comment>
<dbReference type="Gene3D" id="3.40.1110.10">
    <property type="entry name" value="Calcium-transporting ATPase, cytoplasmic domain N"/>
    <property type="match status" value="1"/>
</dbReference>
<keyword evidence="14 17" id="KW-0406">Ion transport</keyword>
<dbReference type="SUPFAM" id="SSF56784">
    <property type="entry name" value="HAD-like"/>
    <property type="match status" value="1"/>
</dbReference>
<dbReference type="InterPro" id="IPR023214">
    <property type="entry name" value="HAD_sf"/>
</dbReference>
<dbReference type="SUPFAM" id="SSF81665">
    <property type="entry name" value="Calcium ATPase, transmembrane domain M"/>
    <property type="match status" value="1"/>
</dbReference>
<evidence type="ECO:0000256" key="8">
    <source>
        <dbReference type="ARBA" id="ARBA00022837"/>
    </source>
</evidence>
<dbReference type="PROSITE" id="PS00154">
    <property type="entry name" value="ATPASE_E1_E2"/>
    <property type="match status" value="1"/>
</dbReference>
<dbReference type="EnsemblPlants" id="OMERI02G06690.1">
    <property type="protein sequence ID" value="OMERI02G06690.1"/>
    <property type="gene ID" value="OMERI02G06690"/>
</dbReference>
<dbReference type="Pfam" id="PF12515">
    <property type="entry name" value="CaATP_NAI"/>
    <property type="match status" value="1"/>
</dbReference>
<proteinExistence type="inferred from homology"/>
<keyword evidence="6" id="KW-0479">Metal-binding</keyword>
<feature type="transmembrane region" description="Helical" evidence="17">
    <location>
        <begin position="1154"/>
        <end position="1175"/>
    </location>
</feature>
<dbReference type="Proteomes" id="UP000008021">
    <property type="component" value="Chromosome 2"/>
</dbReference>
<dbReference type="AlphaFoldDB" id="A0A0E0CGI8"/>
<comment type="caution">
    <text evidence="17">Lacks conserved residue(s) required for the propagation of feature annotation.</text>
</comment>
<feature type="transmembrane region" description="Helical" evidence="17">
    <location>
        <begin position="987"/>
        <end position="1007"/>
    </location>
</feature>
<protein>
    <recommendedName>
        <fullName evidence="17">Calcium-transporting ATPase</fullName>
        <ecNumber evidence="17">7.2.2.10</ecNumber>
    </recommendedName>
</protein>
<dbReference type="SUPFAM" id="SSF81660">
    <property type="entry name" value="Metal cation-transporting ATPase, ATP-binding domain N"/>
    <property type="match status" value="1"/>
</dbReference>
<dbReference type="STRING" id="40149.A0A0E0CGI8"/>
<feature type="region of interest" description="Disordered" evidence="18">
    <location>
        <begin position="1"/>
        <end position="22"/>
    </location>
</feature>
<dbReference type="Gene3D" id="2.70.150.10">
    <property type="entry name" value="Calcium-transporting ATPase, cytoplasmic transduction domain A"/>
    <property type="match status" value="1"/>
</dbReference>
<reference evidence="22" key="1">
    <citation type="submission" date="2015-04" db="UniProtKB">
        <authorList>
            <consortium name="EnsemblPlants"/>
        </authorList>
    </citation>
    <scope>IDENTIFICATION</scope>
</reference>
<dbReference type="SFLD" id="SFLDF00027">
    <property type="entry name" value="p-type_atpase"/>
    <property type="match status" value="1"/>
</dbReference>
<dbReference type="PRINTS" id="PR00120">
    <property type="entry name" value="HATPASE"/>
</dbReference>
<keyword evidence="7 17" id="KW-0547">Nucleotide-binding</keyword>
<dbReference type="FunFam" id="3.40.50.1000:FF:000011">
    <property type="entry name" value="Calcium-transporting ATPase"/>
    <property type="match status" value="1"/>
</dbReference>
<keyword evidence="4 17" id="KW-0109">Calcium transport</keyword>
<dbReference type="InterPro" id="IPR006408">
    <property type="entry name" value="P-type_ATPase_IIB"/>
</dbReference>
<feature type="domain" description="Calcium-transporting P-type ATPase N-terminal autoinhibitory" evidence="21">
    <location>
        <begin position="235"/>
        <end position="277"/>
    </location>
</feature>
<keyword evidence="12" id="KW-1278">Translocase</keyword>
<dbReference type="NCBIfam" id="TIGR01494">
    <property type="entry name" value="ATPase_P-type"/>
    <property type="match status" value="3"/>
</dbReference>
<dbReference type="Pfam" id="PF00689">
    <property type="entry name" value="Cation_ATPase_C"/>
    <property type="match status" value="1"/>
</dbReference>
<evidence type="ECO:0000256" key="3">
    <source>
        <dbReference type="ARBA" id="ARBA00022448"/>
    </source>
</evidence>
<dbReference type="InterPro" id="IPR008250">
    <property type="entry name" value="ATPase_P-typ_transduc_dom_A_sf"/>
</dbReference>
<accession>A0A0E0CGI8</accession>
<feature type="transmembrane region" description="Helical" evidence="17">
    <location>
        <begin position="1122"/>
        <end position="1142"/>
    </location>
</feature>
<dbReference type="InterPro" id="IPR059000">
    <property type="entry name" value="ATPase_P-type_domA"/>
</dbReference>
<sequence length="1209" mass="132028">MYPTYQQFRRGIGKPVRNEPQHATNACAHDAVCPRTSKTRATQLNPAPEFISQAVPRTQHVYLTTSTAATTTTTHSLPIESPNPAGFVSSPQQRRGKKNPRPDELRLQRARARFRSELKPQGKQKRTLPLLKREKGREATRKLKRRGRAEQSPEPSIRFVSSAARLLPHPDSTAAAAAAAASSSTAASGSGYSSPPPQAPEASPGRYHRRRDDDDGNDCSDCSDVLGVDVLDEGADPFDIPAKRASVERLRRWRQAALVLNASRRFRYTLDLKKEEEKEQIRRKIRAHAQVIRAALLFKEAGQKHDVDRELPGLANLLKTNTEKGVHGDEVDLACRANAFGANRYPRKKGRSFLGIKEGWYDGASIAFAVFLVILVTAVSDYKQSLQFQHLNEEKQNIQVEVIRGGRRIEVSIFDIVVGDVVALKIGDQVPADGVLVSGHSLAIDESSMTGESKIVVKDHKSPFLMGGCKVADGYGTMLVTAVGLNTEWGLLMASISEDNNEETPLQVRLNGVATFIGIVGLSVAAMVLIVLVARYFTGHTTNPDGSIQFVKGQTSVKSTIFGTIKILTIAVTIVVVAVPEGLPLAVTLTLAYSMQKMMADKALVRRLSACETMGSATTICSDKTGTLTLNQMTIVRSVVGGIKLKSPADIENLSPVVSSLILEGIAQNSSGSVFEPEDGSPIEITGSPTEKAILSWGVELHMKFAEEKSKSSIIHVSPFNSEKKRAGVAVIVDASDIHVHWKGAAEIVLALCTNWLDVNGISHEMTPDKANQFKKYIEEMAEESLRCVAFAYRNLDLKYVPNEEERINWELPDNELALIGIVGMKDPCRPGVRNAVDLCKNAGVKVRMVTGDNLQTARAIALECGILTDSQASQPVIIEGKVFRAYSDAEREAVADQISVMGRSSPSDKLLLVKALKKKGNVVAVTGDGTNDAPALHEADIGLAMGIQGTEVAKESSDIIILDDNFASVVKVVRWGRSVYANIQKFIQFQLTVNVAALIINVVAAISSGNVPLNAVQLLWVNLIMDTLGALALATEPPTDQLMKRPPVGRKEPLVTNIMWRNLFIQAVFQVTVLLTLNFRGRDLLHLTQDTLDHANKVFNEFNSRKPYELNIFDGVSRNHLFLAVVSITVVLQVIIIEFLGKFTSTVRLSWKLWLVSIGIGFVSWPLAFAGKFIPVPRTELKTYISRCLPGKKDNEGSTPTPPPPPPV</sequence>
<dbReference type="InterPro" id="IPR023298">
    <property type="entry name" value="ATPase_P-typ_TM_dom_sf"/>
</dbReference>
<dbReference type="Gene3D" id="1.20.5.170">
    <property type="match status" value="1"/>
</dbReference>
<evidence type="ECO:0000256" key="1">
    <source>
        <dbReference type="ARBA" id="ARBA00004127"/>
    </source>
</evidence>
<comment type="similarity">
    <text evidence="2 17">Belongs to the cation transport ATPase (P-type) (TC 3.A.3) family. Type IIB subfamily.</text>
</comment>
<evidence type="ECO:0000256" key="11">
    <source>
        <dbReference type="ARBA" id="ARBA00022860"/>
    </source>
</evidence>
<dbReference type="GO" id="GO:0046872">
    <property type="term" value="F:metal ion binding"/>
    <property type="evidence" value="ECO:0007669"/>
    <property type="project" value="UniProtKB-KW"/>
</dbReference>
<dbReference type="SUPFAM" id="SSF81653">
    <property type="entry name" value="Calcium ATPase, transduction domain A"/>
    <property type="match status" value="1"/>
</dbReference>
<dbReference type="Gene3D" id="3.40.50.1000">
    <property type="entry name" value="HAD superfamily/HAD-like"/>
    <property type="match status" value="1"/>
</dbReference>
<keyword evidence="3 17" id="KW-0813">Transport</keyword>
<comment type="subcellular location">
    <subcellularLocation>
        <location evidence="1">Endomembrane system</location>
        <topology evidence="1">Multi-pass membrane protein</topology>
    </subcellularLocation>
    <subcellularLocation>
        <location evidence="17">Membrane</location>
        <topology evidence="17">Multi-pass membrane protein</topology>
    </subcellularLocation>
</comment>
<keyword evidence="13 17" id="KW-1133">Transmembrane helix</keyword>
<feature type="region of interest" description="Disordered" evidence="18">
    <location>
        <begin position="185"/>
        <end position="219"/>
    </location>
</feature>
<keyword evidence="8 17" id="KW-0106">Calcium</keyword>